<dbReference type="AlphaFoldDB" id="A0A9X3YMX6"/>
<evidence type="ECO:0000313" key="2">
    <source>
        <dbReference type="Proteomes" id="UP001139971"/>
    </source>
</evidence>
<organism evidence="1 2">
    <name type="scientific">Tahibacter soli</name>
    <dbReference type="NCBI Taxonomy" id="2983605"/>
    <lineage>
        <taxon>Bacteria</taxon>
        <taxon>Pseudomonadati</taxon>
        <taxon>Pseudomonadota</taxon>
        <taxon>Gammaproteobacteria</taxon>
        <taxon>Lysobacterales</taxon>
        <taxon>Rhodanobacteraceae</taxon>
        <taxon>Tahibacter</taxon>
    </lineage>
</organism>
<name>A0A9X3YMX6_9GAMM</name>
<proteinExistence type="predicted"/>
<evidence type="ECO:0000313" key="1">
    <source>
        <dbReference type="EMBL" id="MDC8015321.1"/>
    </source>
</evidence>
<accession>A0A9X3YMX6</accession>
<sequence length="357" mass="38010">MRSIADSRDVVAGLRVLALQRDAHGRGIEPQADLAALAADARPVVAVVRIDGRIDLHDDAADVARVVELARRWRDAGVAVAGIEIDHDCATARLDAYAGWLARLRAALPAATRVSITALPAWRAAPALARVIGAVDETVLQVHAVADPSRGLFDRTQARGWIDAWAKRSADKPFRVALPAYGAALRLDADGGVLAVESEQPLATAAAEVREIAVDPRDVASLVRELEVRRPATLAGIVWFRLPRDGDRRAWRMSTLRAVIAGAPLAANLRIALRPSGGAFDVVATNDGTLDAELPPALRVAAACTGDGIAGYRYEPGARVQFFRRDTHATLRAGGERVLGWLRCGSTEAGDVGIEVQ</sequence>
<dbReference type="Pfam" id="PF11340">
    <property type="entry name" value="DUF3142"/>
    <property type="match status" value="1"/>
</dbReference>
<dbReference type="EMBL" id="JAOVZO020000020">
    <property type="protein sequence ID" value="MDC8015321.1"/>
    <property type="molecule type" value="Genomic_DNA"/>
</dbReference>
<gene>
    <name evidence="1" type="ORF">OD750_022520</name>
</gene>
<keyword evidence="2" id="KW-1185">Reference proteome</keyword>
<comment type="caution">
    <text evidence="1">The sequence shown here is derived from an EMBL/GenBank/DDBJ whole genome shotgun (WGS) entry which is preliminary data.</text>
</comment>
<dbReference type="Proteomes" id="UP001139971">
    <property type="component" value="Unassembled WGS sequence"/>
</dbReference>
<protein>
    <submittedName>
        <fullName evidence="1">DUF3142 domain-containing protein</fullName>
    </submittedName>
</protein>
<dbReference type="InterPro" id="IPR021488">
    <property type="entry name" value="DUF3142"/>
</dbReference>
<reference evidence="1" key="1">
    <citation type="submission" date="2023-02" db="EMBL/GenBank/DDBJ databases">
        <title>Tahibacter soli sp. nov. isolated from soil.</title>
        <authorList>
            <person name="Baek J.H."/>
            <person name="Lee J.K."/>
            <person name="Choi D.G."/>
            <person name="Jeon C.O."/>
        </authorList>
    </citation>
    <scope>NUCLEOTIDE SEQUENCE</scope>
    <source>
        <strain evidence="1">BL</strain>
    </source>
</reference>
<dbReference type="RefSeq" id="WP_263544333.1">
    <property type="nucleotide sequence ID" value="NZ_JAOVZO020000020.1"/>
</dbReference>